<dbReference type="EMBL" id="JBHFPV010000007">
    <property type="protein sequence ID" value="MFH6605126.1"/>
    <property type="molecule type" value="Genomic_DNA"/>
</dbReference>
<accession>A0ACC7LPF9</accession>
<evidence type="ECO:0000313" key="2">
    <source>
        <dbReference type="Proteomes" id="UP001595191"/>
    </source>
</evidence>
<dbReference type="Proteomes" id="UP001595191">
    <property type="component" value="Unassembled WGS sequence"/>
</dbReference>
<organism evidence="1 2">
    <name type="scientific">Meishania litoralis</name>
    <dbReference type="NCBI Taxonomy" id="3434685"/>
    <lineage>
        <taxon>Bacteria</taxon>
        <taxon>Pseudomonadati</taxon>
        <taxon>Bacteroidota</taxon>
        <taxon>Flavobacteriia</taxon>
        <taxon>Flavobacteriales</taxon>
        <taxon>Flavobacteriaceae</taxon>
        <taxon>Meishania</taxon>
    </lineage>
</organism>
<gene>
    <name evidence="1" type="ORF">ACEZ3G_16690</name>
</gene>
<sequence length="480" mass="53565">MDTSLLKKAYSPEAFREQGHRLVDLLADHLTDTSSGKSNKTIAWNLPEKEHEYWADFLENGNEQNFFQTVIARTTHVHNPKYMGHQVAPTAPMAALAGLLSSFLNNGMAVYEMGMSSSAIERIVTDLLCKKIGFTTSARGFLTSGGTLANLTALLSARKAQVEHDVWISGHGEPLGVMVSEEAHYCVDRAARIMGLGEQGIIKVPVKTDYSMDTSKLEACYQKAVEDGIRIFAIVGSAPSTATGIYDDLDEIAKFAQKHGLWFHVDGAHGGAAIFSKKYSSTVKGIECADSVVIDGHKMMMMPIITTALLFKNGGHSHTTFSQKADYLLEQAEGEDWYNLAKRTFECTKTMMSLYWFILFKTYGNAIFDEYVTHQYDLGQRFGKIIQENPDFELAVPPASNIVCFRYITDSLSDDELNILNKTIRKALLEDGEFYMVQTTLKGIHYLRCTIMNPFTTEVHLAQLLQKIKKTAKEIELSRV</sequence>
<keyword evidence="2" id="KW-1185">Reference proteome</keyword>
<protein>
    <submittedName>
        <fullName evidence="1">Pyridoxal phosphate-dependent decarboxylase family protein</fullName>
    </submittedName>
</protein>
<reference evidence="1" key="1">
    <citation type="submission" date="2024-09" db="EMBL/GenBank/DDBJ databases">
        <authorList>
            <person name="Liu J."/>
        </authorList>
    </citation>
    <scope>NUCLEOTIDE SEQUENCE</scope>
    <source>
        <strain evidence="1">NBU2967</strain>
    </source>
</reference>
<name>A0ACC7LPF9_9FLAO</name>
<comment type="caution">
    <text evidence="1">The sequence shown here is derived from an EMBL/GenBank/DDBJ whole genome shotgun (WGS) entry which is preliminary data.</text>
</comment>
<evidence type="ECO:0000313" key="1">
    <source>
        <dbReference type="EMBL" id="MFH6605126.1"/>
    </source>
</evidence>
<proteinExistence type="predicted"/>